<gene>
    <name evidence="2" type="ORF">CY34DRAFT_202106</name>
</gene>
<accession>A0A0D0AU54</accession>
<dbReference type="Proteomes" id="UP000054485">
    <property type="component" value="Unassembled WGS sequence"/>
</dbReference>
<dbReference type="HOGENOM" id="CLU_2307900_0_0_1"/>
<reference evidence="3" key="2">
    <citation type="submission" date="2015-01" db="EMBL/GenBank/DDBJ databases">
        <title>Evolutionary Origins and Diversification of the Mycorrhizal Mutualists.</title>
        <authorList>
            <consortium name="DOE Joint Genome Institute"/>
            <consortium name="Mycorrhizal Genomics Consortium"/>
            <person name="Kohler A."/>
            <person name="Kuo A."/>
            <person name="Nagy L.G."/>
            <person name="Floudas D."/>
            <person name="Copeland A."/>
            <person name="Barry K.W."/>
            <person name="Cichocki N."/>
            <person name="Veneault-Fourrey C."/>
            <person name="LaButti K."/>
            <person name="Lindquist E.A."/>
            <person name="Lipzen A."/>
            <person name="Lundell T."/>
            <person name="Morin E."/>
            <person name="Murat C."/>
            <person name="Riley R."/>
            <person name="Ohm R."/>
            <person name="Sun H."/>
            <person name="Tunlid A."/>
            <person name="Henrissat B."/>
            <person name="Grigoriev I.V."/>
            <person name="Hibbett D.S."/>
            <person name="Martin F."/>
        </authorList>
    </citation>
    <scope>NUCLEOTIDE SEQUENCE [LARGE SCALE GENOMIC DNA]</scope>
    <source>
        <strain evidence="3">UH-Slu-Lm8-n1</strain>
    </source>
</reference>
<evidence type="ECO:0000256" key="1">
    <source>
        <dbReference type="SAM" id="SignalP"/>
    </source>
</evidence>
<sequence length="100" mass="11051">MSSPFSCGGILSFALFSHSVQLSSVATRYQFLENFAHNDQYSVDIRYLSRIRRLSIPPGQPSDNGIAMTTTTKSSFRILVVMCSKTESAHASRVSAHLHV</sequence>
<evidence type="ECO:0008006" key="4">
    <source>
        <dbReference type="Google" id="ProtNLM"/>
    </source>
</evidence>
<reference evidence="2 3" key="1">
    <citation type="submission" date="2014-04" db="EMBL/GenBank/DDBJ databases">
        <authorList>
            <consortium name="DOE Joint Genome Institute"/>
            <person name="Kuo A."/>
            <person name="Ruytinx J."/>
            <person name="Rineau F."/>
            <person name="Colpaert J."/>
            <person name="Kohler A."/>
            <person name="Nagy L.G."/>
            <person name="Floudas D."/>
            <person name="Copeland A."/>
            <person name="Barry K.W."/>
            <person name="Cichocki N."/>
            <person name="Veneault-Fourrey C."/>
            <person name="LaButti K."/>
            <person name="Lindquist E.A."/>
            <person name="Lipzen A."/>
            <person name="Lundell T."/>
            <person name="Morin E."/>
            <person name="Murat C."/>
            <person name="Sun H."/>
            <person name="Tunlid A."/>
            <person name="Henrissat B."/>
            <person name="Grigoriev I.V."/>
            <person name="Hibbett D.S."/>
            <person name="Martin F."/>
            <person name="Nordberg H.P."/>
            <person name="Cantor M.N."/>
            <person name="Hua S.X."/>
        </authorList>
    </citation>
    <scope>NUCLEOTIDE SEQUENCE [LARGE SCALE GENOMIC DNA]</scope>
    <source>
        <strain evidence="2 3">UH-Slu-Lm8-n1</strain>
    </source>
</reference>
<evidence type="ECO:0000313" key="3">
    <source>
        <dbReference type="Proteomes" id="UP000054485"/>
    </source>
</evidence>
<organism evidence="2 3">
    <name type="scientific">Suillus luteus UH-Slu-Lm8-n1</name>
    <dbReference type="NCBI Taxonomy" id="930992"/>
    <lineage>
        <taxon>Eukaryota</taxon>
        <taxon>Fungi</taxon>
        <taxon>Dikarya</taxon>
        <taxon>Basidiomycota</taxon>
        <taxon>Agaricomycotina</taxon>
        <taxon>Agaricomycetes</taxon>
        <taxon>Agaricomycetidae</taxon>
        <taxon>Boletales</taxon>
        <taxon>Suillineae</taxon>
        <taxon>Suillaceae</taxon>
        <taxon>Suillus</taxon>
    </lineage>
</organism>
<proteinExistence type="predicted"/>
<keyword evidence="3" id="KW-1185">Reference proteome</keyword>
<name>A0A0D0AU54_9AGAM</name>
<feature type="chain" id="PRO_5002207701" description="Secreted protein" evidence="1">
    <location>
        <begin position="23"/>
        <end position="100"/>
    </location>
</feature>
<dbReference type="InParanoid" id="A0A0D0AU54"/>
<keyword evidence="1" id="KW-0732">Signal</keyword>
<protein>
    <recommendedName>
        <fullName evidence="4">Secreted protein</fullName>
    </recommendedName>
</protein>
<feature type="signal peptide" evidence="1">
    <location>
        <begin position="1"/>
        <end position="22"/>
    </location>
</feature>
<dbReference type="EMBL" id="KN835267">
    <property type="protein sequence ID" value="KIK41479.1"/>
    <property type="molecule type" value="Genomic_DNA"/>
</dbReference>
<evidence type="ECO:0000313" key="2">
    <source>
        <dbReference type="EMBL" id="KIK41479.1"/>
    </source>
</evidence>
<dbReference type="AlphaFoldDB" id="A0A0D0AU54"/>